<dbReference type="AlphaFoldDB" id="A0A1C3ENY3"/>
<feature type="compositionally biased region" description="Basic and acidic residues" evidence="1">
    <location>
        <begin position="341"/>
        <end position="350"/>
    </location>
</feature>
<evidence type="ECO:0000313" key="3">
    <source>
        <dbReference type="Proteomes" id="UP000094828"/>
    </source>
</evidence>
<evidence type="ECO:0000256" key="1">
    <source>
        <dbReference type="SAM" id="MobiDB-lite"/>
    </source>
</evidence>
<proteinExistence type="predicted"/>
<sequence>MDQPLLRFLRGAALSGSRGIMFDILSFERTPEFLQCLRRMLINAPIKWSNSDDWESLSEIEQRATQRLLGAGLLTFRIAVEFKWERQHRLLNMTWSRTCGRDSSVFEVTGPGAVQHITFLMLDRNGLIKNGKTVAKHTLRIRDDYFGFRISDEGELAKLDLISGDRSKVWYVDQCMTELQSKLRVIERFDCDKSEKTQSAKTADVTVANAQSLASIGDVNVHVTPNIHIQHNVSGPFKLELPEGVSVGMSQQSNGDTAGEECQALSRLINLYTDGVAHEKIRQASLVLQSDTLTVNEKLEKIDALVPFPPHVSAQQLADMLQKTKTSVLNSEWWKRNRRGRKDEDSEQRRGLHKKRTSEIDDTMNDKDE</sequence>
<dbReference type="EMBL" id="LYDR01000039">
    <property type="protein sequence ID" value="ODA34950.1"/>
    <property type="molecule type" value="Genomic_DNA"/>
</dbReference>
<comment type="caution">
    <text evidence="2">The sequence shown here is derived from an EMBL/GenBank/DDBJ whole genome shotgun (WGS) entry which is preliminary data.</text>
</comment>
<dbReference type="STRING" id="1841610.A6X21_04750"/>
<keyword evidence="3" id="KW-1185">Reference proteome</keyword>
<evidence type="ECO:0000313" key="2">
    <source>
        <dbReference type="EMBL" id="ODA34950.1"/>
    </source>
</evidence>
<accession>A0A1C3ENY3</accession>
<feature type="region of interest" description="Disordered" evidence="1">
    <location>
        <begin position="336"/>
        <end position="369"/>
    </location>
</feature>
<dbReference type="Proteomes" id="UP000094828">
    <property type="component" value="Unassembled WGS sequence"/>
</dbReference>
<organism evidence="2 3">
    <name type="scientific">Planctopirus hydrillae</name>
    <dbReference type="NCBI Taxonomy" id="1841610"/>
    <lineage>
        <taxon>Bacteria</taxon>
        <taxon>Pseudomonadati</taxon>
        <taxon>Planctomycetota</taxon>
        <taxon>Planctomycetia</taxon>
        <taxon>Planctomycetales</taxon>
        <taxon>Planctomycetaceae</taxon>
        <taxon>Planctopirus</taxon>
    </lineage>
</organism>
<gene>
    <name evidence="2" type="ORF">A6X21_04750</name>
</gene>
<reference evidence="2 3" key="1">
    <citation type="submission" date="2016-05" db="EMBL/GenBank/DDBJ databases">
        <title>Genomic and physiological characterization of Planctopirus sp. isolated from fresh water lake.</title>
        <authorList>
            <person name="Subhash Y."/>
            <person name="Ramana C."/>
        </authorList>
    </citation>
    <scope>NUCLEOTIDE SEQUENCE [LARGE SCALE GENOMIC DNA]</scope>
    <source>
        <strain evidence="2 3">JC280</strain>
    </source>
</reference>
<name>A0A1C3ENY3_9PLAN</name>
<protein>
    <submittedName>
        <fullName evidence="2">Uncharacterized protein</fullName>
    </submittedName>
</protein>